<dbReference type="PROSITE" id="PS51375">
    <property type="entry name" value="PPR"/>
    <property type="match status" value="1"/>
</dbReference>
<name>A0A9Q1K2J7_9CARY</name>
<evidence type="ECO:0000256" key="3">
    <source>
        <dbReference type="PROSITE-ProRule" id="PRU00708"/>
    </source>
</evidence>
<evidence type="ECO:0000256" key="2">
    <source>
        <dbReference type="ARBA" id="ARBA00022737"/>
    </source>
</evidence>
<proteinExistence type="inferred from homology"/>
<dbReference type="AlphaFoldDB" id="A0A9Q1K2J7"/>
<feature type="repeat" description="PPR" evidence="3">
    <location>
        <begin position="202"/>
        <end position="236"/>
    </location>
</feature>
<evidence type="ECO:0000313" key="5">
    <source>
        <dbReference type="Proteomes" id="UP001153076"/>
    </source>
</evidence>
<dbReference type="PANTHER" id="PTHR47938">
    <property type="entry name" value="RESPIRATORY COMPLEX I CHAPERONE (CIA84), PUTATIVE (AFU_ORTHOLOGUE AFUA_2G06020)-RELATED"/>
    <property type="match status" value="1"/>
</dbReference>
<dbReference type="PANTHER" id="PTHR47938:SF35">
    <property type="entry name" value="PENTATRICOPEPTIDE REPEAT-CONTAINING PROTEIN 4, MITOCHONDRIAL-RELATED"/>
    <property type="match status" value="1"/>
</dbReference>
<dbReference type="EMBL" id="JAKOGI010000400">
    <property type="protein sequence ID" value="KAJ8435620.1"/>
    <property type="molecule type" value="Genomic_DNA"/>
</dbReference>
<evidence type="ECO:0000313" key="4">
    <source>
        <dbReference type="EMBL" id="KAJ8435620.1"/>
    </source>
</evidence>
<dbReference type="InterPro" id="IPR011990">
    <property type="entry name" value="TPR-like_helical_dom_sf"/>
</dbReference>
<dbReference type="GO" id="GO:0003729">
    <property type="term" value="F:mRNA binding"/>
    <property type="evidence" value="ECO:0007669"/>
    <property type="project" value="TreeGrafter"/>
</dbReference>
<dbReference type="Proteomes" id="UP001153076">
    <property type="component" value="Unassembled WGS sequence"/>
</dbReference>
<dbReference type="OrthoDB" id="1911783at2759"/>
<evidence type="ECO:0000256" key="1">
    <source>
        <dbReference type="ARBA" id="ARBA00007626"/>
    </source>
</evidence>
<dbReference type="Gene3D" id="1.25.40.10">
    <property type="entry name" value="Tetratricopeptide repeat domain"/>
    <property type="match status" value="1"/>
</dbReference>
<accession>A0A9Q1K2J7</accession>
<protein>
    <recommendedName>
        <fullName evidence="6">Pentatricopeptide repeat-containing protein</fullName>
    </recommendedName>
</protein>
<dbReference type="NCBIfam" id="TIGR00756">
    <property type="entry name" value="PPR"/>
    <property type="match status" value="2"/>
</dbReference>
<comment type="similarity">
    <text evidence="1">Belongs to the PPR family. P subfamily.</text>
</comment>
<organism evidence="4 5">
    <name type="scientific">Carnegiea gigantea</name>
    <dbReference type="NCBI Taxonomy" id="171969"/>
    <lineage>
        <taxon>Eukaryota</taxon>
        <taxon>Viridiplantae</taxon>
        <taxon>Streptophyta</taxon>
        <taxon>Embryophyta</taxon>
        <taxon>Tracheophyta</taxon>
        <taxon>Spermatophyta</taxon>
        <taxon>Magnoliopsida</taxon>
        <taxon>eudicotyledons</taxon>
        <taxon>Gunneridae</taxon>
        <taxon>Pentapetalae</taxon>
        <taxon>Caryophyllales</taxon>
        <taxon>Cactineae</taxon>
        <taxon>Cactaceae</taxon>
        <taxon>Cactoideae</taxon>
        <taxon>Echinocereeae</taxon>
        <taxon>Carnegiea</taxon>
    </lineage>
</organism>
<comment type="caution">
    <text evidence="4">The sequence shown here is derived from an EMBL/GenBank/DDBJ whole genome shotgun (WGS) entry which is preliminary data.</text>
</comment>
<sequence>MRCMRYEPLGKRRKTLCLERWRALRAKPTVGSLEERRGKNWRAYYQLWPLFLRFSSSSVATSPGLLEESVKMAVATKSYKQIPDLLQSKEESCKAKNPFSFLSAFTLGYRTQVVDEMLQSFIPLKPHSRLKNTYHYLLTYTLQSSEPFPLALATIQRTLRSGCTPFPQAHLLLSSAWIDHRSHSRSVPSILLDMKSIGYRPDSGTCNFIITSLCAVNQLEEAVEVIQGMVKTACIPDVESYCTVIAAFSALRKTDKAVTLLKEMVGKLNISPRQGTLVKLAASLRANKEIWRAAEMIEFLEQKGFHIGFECYELVVEGCLECKEFILAGKMAMLMTDRGYIPYIKVRQKVVEGLAEVGEWRLACAVRHKFAELNS</sequence>
<evidence type="ECO:0008006" key="6">
    <source>
        <dbReference type="Google" id="ProtNLM"/>
    </source>
</evidence>
<dbReference type="InterPro" id="IPR002885">
    <property type="entry name" value="PPR_rpt"/>
</dbReference>
<dbReference type="Pfam" id="PF13041">
    <property type="entry name" value="PPR_2"/>
    <property type="match status" value="1"/>
</dbReference>
<reference evidence="4" key="1">
    <citation type="submission" date="2022-04" db="EMBL/GenBank/DDBJ databases">
        <title>Carnegiea gigantea Genome sequencing and assembly v2.</title>
        <authorList>
            <person name="Copetti D."/>
            <person name="Sanderson M.J."/>
            <person name="Burquez A."/>
            <person name="Wojciechowski M.F."/>
        </authorList>
    </citation>
    <scope>NUCLEOTIDE SEQUENCE</scope>
    <source>
        <strain evidence="4">SGP5-SGP5p</strain>
        <tissue evidence="4">Aerial part</tissue>
    </source>
</reference>
<keyword evidence="5" id="KW-1185">Reference proteome</keyword>
<gene>
    <name evidence="4" type="ORF">Cgig2_012274</name>
</gene>
<keyword evidence="2" id="KW-0677">Repeat</keyword>